<comment type="caution">
    <text evidence="2">The sequence shown here is derived from an EMBL/GenBank/DDBJ whole genome shotgun (WGS) entry which is preliminary data.</text>
</comment>
<feature type="compositionally biased region" description="Basic and acidic residues" evidence="1">
    <location>
        <begin position="71"/>
        <end position="88"/>
    </location>
</feature>
<evidence type="ECO:0000313" key="2">
    <source>
        <dbReference type="EMBL" id="EQD79108.1"/>
    </source>
</evidence>
<dbReference type="Gene3D" id="3.10.450.70">
    <property type="entry name" value="Disulphide bond isomerase, DsbC/G, N-terminal"/>
    <property type="match status" value="1"/>
</dbReference>
<dbReference type="EMBL" id="AUZX01001433">
    <property type="protein sequence ID" value="EQD79108.1"/>
    <property type="molecule type" value="Genomic_DNA"/>
</dbReference>
<name>T1CCL5_9ZZZZ</name>
<dbReference type="InterPro" id="IPR009094">
    <property type="entry name" value="DiS-bond_isomerase_DsbC/G_N_sf"/>
</dbReference>
<dbReference type="SUPFAM" id="SSF54423">
    <property type="entry name" value="DsbC/DsbG N-terminal domain-like"/>
    <property type="match status" value="1"/>
</dbReference>
<dbReference type="GO" id="GO:0042597">
    <property type="term" value="C:periplasmic space"/>
    <property type="evidence" value="ECO:0007669"/>
    <property type="project" value="InterPro"/>
</dbReference>
<accession>T1CCL5</accession>
<organism evidence="2">
    <name type="scientific">mine drainage metagenome</name>
    <dbReference type="NCBI Taxonomy" id="410659"/>
    <lineage>
        <taxon>unclassified sequences</taxon>
        <taxon>metagenomes</taxon>
        <taxon>ecological metagenomes</taxon>
    </lineage>
</organism>
<reference evidence="2" key="1">
    <citation type="submission" date="2013-08" db="EMBL/GenBank/DDBJ databases">
        <authorList>
            <person name="Mendez C."/>
            <person name="Richter M."/>
            <person name="Ferrer M."/>
            <person name="Sanchez J."/>
        </authorList>
    </citation>
    <scope>NUCLEOTIDE SEQUENCE</scope>
</reference>
<sequence>MLLSGVTKGKVTVIKTFKGPSGLTGILIKEKSNRLAIVYSTNDGKTLVAGTLFDENGINLTQQSANAFLKSEKDLPDPKSKKTQRQEDDSGAVRLSLSKMELVEQTAHYVSEGTGHTILWIFF</sequence>
<evidence type="ECO:0000256" key="1">
    <source>
        <dbReference type="SAM" id="MobiDB-lite"/>
    </source>
</evidence>
<gene>
    <name evidence="2" type="ORF">B1A_01908</name>
</gene>
<protein>
    <submittedName>
        <fullName evidence="2">Thiol:disulfide interchange protein DsbG</fullName>
    </submittedName>
</protein>
<reference evidence="2" key="2">
    <citation type="journal article" date="2014" name="ISME J.">
        <title>Microbial stratification in low pH oxic and suboxic macroscopic growths along an acid mine drainage.</title>
        <authorList>
            <person name="Mendez-Garcia C."/>
            <person name="Mesa V."/>
            <person name="Sprenger R.R."/>
            <person name="Richter M."/>
            <person name="Diez M.S."/>
            <person name="Solano J."/>
            <person name="Bargiela R."/>
            <person name="Golyshina O.V."/>
            <person name="Manteca A."/>
            <person name="Ramos J.L."/>
            <person name="Gallego J.R."/>
            <person name="Llorente I."/>
            <person name="Martins Dos Santos V.A."/>
            <person name="Jensen O.N."/>
            <person name="Pelaez A.I."/>
            <person name="Sanchez J."/>
            <person name="Ferrer M."/>
        </authorList>
    </citation>
    <scope>NUCLEOTIDE SEQUENCE</scope>
</reference>
<proteinExistence type="predicted"/>
<dbReference type="AlphaFoldDB" id="T1CCL5"/>
<feature type="region of interest" description="Disordered" evidence="1">
    <location>
        <begin position="71"/>
        <end position="92"/>
    </location>
</feature>